<dbReference type="Pfam" id="PF13391">
    <property type="entry name" value="HNH_2"/>
    <property type="match status" value="1"/>
</dbReference>
<reference evidence="2 3" key="1">
    <citation type="submission" date="2019-03" db="EMBL/GenBank/DDBJ databases">
        <title>Genomics of glacier-inhabiting Cryobacterium strains.</title>
        <authorList>
            <person name="Liu Q."/>
            <person name="Xin Y.-H."/>
        </authorList>
    </citation>
    <scope>NUCLEOTIDE SEQUENCE [LARGE SCALE GENOMIC DNA]</scope>
    <source>
        <strain evidence="3">TMT1-22</strain>
    </source>
</reference>
<sequence length="282" mass="31175">MSDTRNRLTPVSAATRELYLYSGNRCAFQTAVESCNKSLLRDDGTWNCEVAHIQGVKLTAARGDHSLDDEQLRDPQNLLLVCREHHKVIDNKDLEDRYTVAVVKKMKSDHESWYREAMAGLARIVDTTAGLTPRFPVNLRALDGVDDGAFAAESLPEMTAFVSALAKQPIAIRDLIALILIHGDLEPRFGTGLHKGIGASVVHIEGVANIKDYEIERRAKHLEQAGLLATLEDDDLCYFTLTSPLAKDGGWDIFADLKTIAGDDASLIKQAILDLDFTVFDR</sequence>
<proteinExistence type="predicted"/>
<dbReference type="InterPro" id="IPR003615">
    <property type="entry name" value="HNH_nuc"/>
</dbReference>
<organism evidence="2 3">
    <name type="scientific">Cryobacterium shii</name>
    <dbReference type="NCBI Taxonomy" id="1259235"/>
    <lineage>
        <taxon>Bacteria</taxon>
        <taxon>Bacillati</taxon>
        <taxon>Actinomycetota</taxon>
        <taxon>Actinomycetes</taxon>
        <taxon>Micrococcales</taxon>
        <taxon>Microbacteriaceae</taxon>
        <taxon>Cryobacterium</taxon>
    </lineage>
</organism>
<gene>
    <name evidence="2" type="ORF">E3O49_00035</name>
</gene>
<accession>A0AAQ2HHG0</accession>
<protein>
    <recommendedName>
        <fullName evidence="1">HNH nuclease domain-containing protein</fullName>
    </recommendedName>
</protein>
<dbReference type="EMBL" id="SOFY01000001">
    <property type="protein sequence ID" value="TFC53299.1"/>
    <property type="molecule type" value="Genomic_DNA"/>
</dbReference>
<evidence type="ECO:0000259" key="1">
    <source>
        <dbReference type="Pfam" id="PF13391"/>
    </source>
</evidence>
<keyword evidence="3" id="KW-1185">Reference proteome</keyword>
<comment type="caution">
    <text evidence="2">The sequence shown here is derived from an EMBL/GenBank/DDBJ whole genome shotgun (WGS) entry which is preliminary data.</text>
</comment>
<dbReference type="RefSeq" id="WP_134450785.1">
    <property type="nucleotide sequence ID" value="NZ_SOFY01000001.1"/>
</dbReference>
<evidence type="ECO:0000313" key="3">
    <source>
        <dbReference type="Proteomes" id="UP000297403"/>
    </source>
</evidence>
<name>A0AAQ2HHG0_9MICO</name>
<feature type="domain" description="HNH nuclease" evidence="1">
    <location>
        <begin position="47"/>
        <end position="92"/>
    </location>
</feature>
<dbReference type="Proteomes" id="UP000297403">
    <property type="component" value="Unassembled WGS sequence"/>
</dbReference>
<dbReference type="AlphaFoldDB" id="A0AAQ2HHG0"/>
<evidence type="ECO:0000313" key="2">
    <source>
        <dbReference type="EMBL" id="TFC53299.1"/>
    </source>
</evidence>